<organism evidence="2 3">
    <name type="scientific">Paramecium pentaurelia</name>
    <dbReference type="NCBI Taxonomy" id="43138"/>
    <lineage>
        <taxon>Eukaryota</taxon>
        <taxon>Sar</taxon>
        <taxon>Alveolata</taxon>
        <taxon>Ciliophora</taxon>
        <taxon>Intramacronucleata</taxon>
        <taxon>Oligohymenophorea</taxon>
        <taxon>Peniculida</taxon>
        <taxon>Parameciidae</taxon>
        <taxon>Paramecium</taxon>
    </lineage>
</organism>
<feature type="domain" description="Protein kinase" evidence="1">
    <location>
        <begin position="1"/>
        <end position="215"/>
    </location>
</feature>
<dbReference type="OrthoDB" id="301531at2759"/>
<reference evidence="2" key="1">
    <citation type="submission" date="2021-01" db="EMBL/GenBank/DDBJ databases">
        <authorList>
            <consortium name="Genoscope - CEA"/>
            <person name="William W."/>
        </authorList>
    </citation>
    <scope>NUCLEOTIDE SEQUENCE</scope>
</reference>
<dbReference type="PANTHER" id="PTHR44167:SF24">
    <property type="entry name" value="SERINE_THREONINE-PROTEIN KINASE CHK2"/>
    <property type="match status" value="1"/>
</dbReference>
<evidence type="ECO:0000313" key="3">
    <source>
        <dbReference type="Proteomes" id="UP000689195"/>
    </source>
</evidence>
<evidence type="ECO:0000259" key="1">
    <source>
        <dbReference type="PROSITE" id="PS50011"/>
    </source>
</evidence>
<dbReference type="GO" id="GO:0005737">
    <property type="term" value="C:cytoplasm"/>
    <property type="evidence" value="ECO:0007669"/>
    <property type="project" value="TreeGrafter"/>
</dbReference>
<protein>
    <recommendedName>
        <fullName evidence="1">Protein kinase domain-containing protein</fullName>
    </recommendedName>
</protein>
<proteinExistence type="predicted"/>
<dbReference type="AlphaFoldDB" id="A0A8S1SRB8"/>
<dbReference type="GO" id="GO:0005524">
    <property type="term" value="F:ATP binding"/>
    <property type="evidence" value="ECO:0007669"/>
    <property type="project" value="InterPro"/>
</dbReference>
<gene>
    <name evidence="2" type="ORF">PPENT_87.1.T0090399</name>
</gene>
<keyword evidence="3" id="KW-1185">Reference proteome</keyword>
<dbReference type="PROSITE" id="PS50011">
    <property type="entry name" value="PROTEIN_KINASE_DOM"/>
    <property type="match status" value="1"/>
</dbReference>
<dbReference type="PANTHER" id="PTHR44167">
    <property type="entry name" value="OVARIAN-SPECIFIC SERINE/THREONINE-PROTEIN KINASE LOK-RELATED"/>
    <property type="match status" value="1"/>
</dbReference>
<dbReference type="GO" id="GO:0005634">
    <property type="term" value="C:nucleus"/>
    <property type="evidence" value="ECO:0007669"/>
    <property type="project" value="TreeGrafter"/>
</dbReference>
<sequence length="436" mass="52046">MQNIYISGQLDDAQFVTLLKFLAKEKKALSKVIPQNKSHIRNLEHYGIQDHNLKYRTAQDNAQTIDKWVQQQKTINYWDILTQLLIGIQQMHKLGFIGRSIKYEEIKVVDNLLIYKTFGYADSMNQAPENKYLKLTTYETDIWLVGAIMWQIISKRSIYDDQQIKDNRNEIKLSFNFQINELNIEEDLYQLLQKMLSIYQNKRISLVQIFQHPKLLITPIEKETISNFYKKIKLKDLLNFRKNSFLRDYLLYIKQETIQPKIFIYYLEDTPILKLFYQSYIEIQLLNFAYHLSFYFPNSDPEILKELNGLIIQKMILISKQLKQLITLNQLPSQFHGQEELYLNDINYSKLKKQIVLQENRLLYMNKNFFQDSALLTMQDIDNKFNTYSTDGSYSIMSVILINILNNSRVNQKSNIYIQSVTLEQMFEYEVQKRLQ</sequence>
<dbReference type="GO" id="GO:0044773">
    <property type="term" value="P:mitotic DNA damage checkpoint signaling"/>
    <property type="evidence" value="ECO:0007669"/>
    <property type="project" value="TreeGrafter"/>
</dbReference>
<evidence type="ECO:0000313" key="2">
    <source>
        <dbReference type="EMBL" id="CAD8141022.1"/>
    </source>
</evidence>
<dbReference type="GO" id="GO:0004674">
    <property type="term" value="F:protein serine/threonine kinase activity"/>
    <property type="evidence" value="ECO:0007669"/>
    <property type="project" value="TreeGrafter"/>
</dbReference>
<accession>A0A8S1SRB8</accession>
<dbReference type="EMBL" id="CAJJDO010000009">
    <property type="protein sequence ID" value="CAD8141022.1"/>
    <property type="molecule type" value="Genomic_DNA"/>
</dbReference>
<name>A0A8S1SRB8_9CILI</name>
<comment type="caution">
    <text evidence="2">The sequence shown here is derived from an EMBL/GenBank/DDBJ whole genome shotgun (WGS) entry which is preliminary data.</text>
</comment>
<dbReference type="Pfam" id="PF00069">
    <property type="entry name" value="Pkinase"/>
    <property type="match status" value="1"/>
</dbReference>
<dbReference type="Proteomes" id="UP000689195">
    <property type="component" value="Unassembled WGS sequence"/>
</dbReference>
<dbReference type="InterPro" id="IPR000719">
    <property type="entry name" value="Prot_kinase_dom"/>
</dbReference>